<sequence length="121" mass="13666">MKRDAEFLKKVRELAVEKNMSATAKVLKIPVYTLRARLLRATINLGEIPPQFAKTRVVKKVAKAKKRKLIDTVRAAGKAGSSKRVIIPQYIFEELGWNKGDKVLIRRSGKNKIIIEKPASK</sequence>
<dbReference type="SMART" id="SM00966">
    <property type="entry name" value="SpoVT_AbrB"/>
    <property type="match status" value="1"/>
</dbReference>
<name>A0A381QEK6_9ZZZZ</name>
<gene>
    <name evidence="2" type="ORF">METZ01_LOCUS30625</name>
</gene>
<protein>
    <recommendedName>
        <fullName evidence="1">SpoVT-AbrB domain-containing protein</fullName>
    </recommendedName>
</protein>
<feature type="domain" description="SpoVT-AbrB" evidence="1">
    <location>
        <begin position="77"/>
        <end position="121"/>
    </location>
</feature>
<reference evidence="2" key="1">
    <citation type="submission" date="2018-05" db="EMBL/GenBank/DDBJ databases">
        <authorList>
            <person name="Lanie J.A."/>
            <person name="Ng W.-L."/>
            <person name="Kazmierczak K.M."/>
            <person name="Andrzejewski T.M."/>
            <person name="Davidsen T.M."/>
            <person name="Wayne K.J."/>
            <person name="Tettelin H."/>
            <person name="Glass J.I."/>
            <person name="Rusch D."/>
            <person name="Podicherti R."/>
            <person name="Tsui H.-C.T."/>
            <person name="Winkler M.E."/>
        </authorList>
    </citation>
    <scope>NUCLEOTIDE SEQUENCE</scope>
</reference>
<dbReference type="AlphaFoldDB" id="A0A381QEK6"/>
<dbReference type="EMBL" id="UINC01001328">
    <property type="protein sequence ID" value="SUZ77771.1"/>
    <property type="molecule type" value="Genomic_DNA"/>
</dbReference>
<dbReference type="InterPro" id="IPR007159">
    <property type="entry name" value="SpoVT-AbrB_dom"/>
</dbReference>
<organism evidence="2">
    <name type="scientific">marine metagenome</name>
    <dbReference type="NCBI Taxonomy" id="408172"/>
    <lineage>
        <taxon>unclassified sequences</taxon>
        <taxon>metagenomes</taxon>
        <taxon>ecological metagenomes</taxon>
    </lineage>
</organism>
<dbReference type="Gene3D" id="2.10.260.10">
    <property type="match status" value="1"/>
</dbReference>
<dbReference type="GO" id="GO:0003677">
    <property type="term" value="F:DNA binding"/>
    <property type="evidence" value="ECO:0007669"/>
    <property type="project" value="InterPro"/>
</dbReference>
<dbReference type="InterPro" id="IPR037914">
    <property type="entry name" value="SpoVT-AbrB_sf"/>
</dbReference>
<dbReference type="Pfam" id="PF04014">
    <property type="entry name" value="MazE_antitoxin"/>
    <property type="match status" value="1"/>
</dbReference>
<dbReference type="SUPFAM" id="SSF89447">
    <property type="entry name" value="AbrB/MazE/MraZ-like"/>
    <property type="match status" value="1"/>
</dbReference>
<accession>A0A381QEK6</accession>
<evidence type="ECO:0000313" key="2">
    <source>
        <dbReference type="EMBL" id="SUZ77771.1"/>
    </source>
</evidence>
<proteinExistence type="predicted"/>
<evidence type="ECO:0000259" key="1">
    <source>
        <dbReference type="SMART" id="SM00966"/>
    </source>
</evidence>